<evidence type="ECO:0000313" key="4">
    <source>
        <dbReference type="Proteomes" id="UP000252477"/>
    </source>
</evidence>
<dbReference type="KEGG" id="mpho:DA803_02105"/>
<dbReference type="Proteomes" id="UP000252477">
    <property type="component" value="Chromosome"/>
</dbReference>
<dbReference type="PANTHER" id="PTHR30408:SF12">
    <property type="entry name" value="TYPE I RESTRICTION ENZYME MJAVIII SPECIFICITY SUBUNIT"/>
    <property type="match status" value="1"/>
</dbReference>
<dbReference type="EMBL" id="CP029295">
    <property type="protein sequence ID" value="AXE60874.1"/>
    <property type="molecule type" value="Genomic_DNA"/>
</dbReference>
<proteinExistence type="predicted"/>
<evidence type="ECO:0000256" key="1">
    <source>
        <dbReference type="ARBA" id="ARBA00022747"/>
    </source>
</evidence>
<dbReference type="OrthoDB" id="401454at2"/>
<keyword evidence="4" id="KW-1185">Reference proteome</keyword>
<dbReference type="InterPro" id="IPR044946">
    <property type="entry name" value="Restrct_endonuc_typeI_TRD_sf"/>
</dbReference>
<keyword evidence="1" id="KW-0680">Restriction system</keyword>
<dbReference type="AlphaFoldDB" id="A0A2Z5IQS4"/>
<name>A0A2Z5IQS4_9BACT</name>
<reference evidence="3 4" key="1">
    <citation type="submission" date="2018-05" db="EMBL/GenBank/DDBJ databases">
        <title>Annotation of the Mycoplasma phocidae genome.</title>
        <authorList>
            <person name="Brown D.R."/>
            <person name="Kutish G.F."/>
            <person name="Frasca S.Jr."/>
        </authorList>
    </citation>
    <scope>NUCLEOTIDE SEQUENCE [LARGE SCALE GENOMIC DNA]</scope>
    <source>
        <strain evidence="3 4">105</strain>
    </source>
</reference>
<protein>
    <recommendedName>
        <fullName evidence="5">Type I restriction modification DNA specificity domain-containing protein</fullName>
    </recommendedName>
</protein>
<evidence type="ECO:0000256" key="2">
    <source>
        <dbReference type="ARBA" id="ARBA00023125"/>
    </source>
</evidence>
<organism evidence="3 4">
    <name type="scientific">[Mycoplasma] phocae</name>
    <dbReference type="NCBI Taxonomy" id="142651"/>
    <lineage>
        <taxon>Bacteria</taxon>
        <taxon>Bacillati</taxon>
        <taxon>Mycoplasmatota</taxon>
        <taxon>Mycoplasmoidales</taxon>
        <taxon>Metamycoplasmataceae</taxon>
        <taxon>Metamycoplasma</taxon>
    </lineage>
</organism>
<dbReference type="Gene3D" id="3.90.220.20">
    <property type="entry name" value="DNA methylase specificity domains"/>
    <property type="match status" value="1"/>
</dbReference>
<dbReference type="InterPro" id="IPR052021">
    <property type="entry name" value="Type-I_RS_S_subunit"/>
</dbReference>
<keyword evidence="2" id="KW-0238">DNA-binding</keyword>
<dbReference type="RefSeq" id="WP_114190978.1">
    <property type="nucleotide sequence ID" value="NZ_CP029295.1"/>
</dbReference>
<dbReference type="SUPFAM" id="SSF116734">
    <property type="entry name" value="DNA methylase specificity domain"/>
    <property type="match status" value="1"/>
</dbReference>
<sequence>MSKNDKNTPIIRFKGFSDAWEQKKVAQKTKIYNGLVYSLDEINKNGIRVLRSSNIVNGKFKKFANDIFVKKNYFNVEKVEDGDILITSANGSSNLVGKHCIIYNIENENMVHGGFMLLMKSNFPHFMNSYLDSQWYKKFINSNVMGGNGAIGNLKKIDLENYYTFFTSTSEENKINEYYKYFDNLISLHQRK</sequence>
<evidence type="ECO:0000313" key="3">
    <source>
        <dbReference type="EMBL" id="AXE60874.1"/>
    </source>
</evidence>
<dbReference type="PANTHER" id="PTHR30408">
    <property type="entry name" value="TYPE-1 RESTRICTION ENZYME ECOKI SPECIFICITY PROTEIN"/>
    <property type="match status" value="1"/>
</dbReference>
<evidence type="ECO:0008006" key="5">
    <source>
        <dbReference type="Google" id="ProtNLM"/>
    </source>
</evidence>
<gene>
    <name evidence="3" type="ORF">DA803_02105</name>
</gene>
<dbReference type="REBASE" id="258675">
    <property type="entry name" value="S3.Mph105ORF2110P"/>
</dbReference>
<accession>A0A2Z5IQS4</accession>
<dbReference type="GO" id="GO:0003677">
    <property type="term" value="F:DNA binding"/>
    <property type="evidence" value="ECO:0007669"/>
    <property type="project" value="UniProtKB-KW"/>
</dbReference>
<dbReference type="GO" id="GO:0009307">
    <property type="term" value="P:DNA restriction-modification system"/>
    <property type="evidence" value="ECO:0007669"/>
    <property type="project" value="UniProtKB-KW"/>
</dbReference>